<evidence type="ECO:0000313" key="3">
    <source>
        <dbReference type="Proteomes" id="UP001501343"/>
    </source>
</evidence>
<organism evidence="2 3">
    <name type="scientific">Microbacterium aoyamense</name>
    <dbReference type="NCBI Taxonomy" id="344166"/>
    <lineage>
        <taxon>Bacteria</taxon>
        <taxon>Bacillati</taxon>
        <taxon>Actinomycetota</taxon>
        <taxon>Actinomycetes</taxon>
        <taxon>Micrococcales</taxon>
        <taxon>Microbacteriaceae</taxon>
        <taxon>Microbacterium</taxon>
    </lineage>
</organism>
<proteinExistence type="predicted"/>
<accession>A0ABN2PZ95</accession>
<dbReference type="RefSeq" id="WP_248152201.1">
    <property type="nucleotide sequence ID" value="NZ_BAAAOF010000008.1"/>
</dbReference>
<dbReference type="Pfam" id="PF14155">
    <property type="entry name" value="DUF4307"/>
    <property type="match status" value="1"/>
</dbReference>
<feature type="transmembrane region" description="Helical" evidence="1">
    <location>
        <begin position="21"/>
        <end position="43"/>
    </location>
</feature>
<name>A0ABN2PZ95_9MICO</name>
<dbReference type="Proteomes" id="UP001501343">
    <property type="component" value="Unassembled WGS sequence"/>
</dbReference>
<dbReference type="EMBL" id="BAAAOF010000008">
    <property type="protein sequence ID" value="GAA1938396.1"/>
    <property type="molecule type" value="Genomic_DNA"/>
</dbReference>
<keyword evidence="1" id="KW-1133">Transmembrane helix</keyword>
<comment type="caution">
    <text evidence="2">The sequence shown here is derived from an EMBL/GenBank/DDBJ whole genome shotgun (WGS) entry which is preliminary data.</text>
</comment>
<reference evidence="2 3" key="1">
    <citation type="journal article" date="2019" name="Int. J. Syst. Evol. Microbiol.">
        <title>The Global Catalogue of Microorganisms (GCM) 10K type strain sequencing project: providing services to taxonomists for standard genome sequencing and annotation.</title>
        <authorList>
            <consortium name="The Broad Institute Genomics Platform"/>
            <consortium name="The Broad Institute Genome Sequencing Center for Infectious Disease"/>
            <person name="Wu L."/>
            <person name="Ma J."/>
        </authorList>
    </citation>
    <scope>NUCLEOTIDE SEQUENCE [LARGE SCALE GENOMIC DNA]</scope>
    <source>
        <strain evidence="2 3">JCM 14900</strain>
    </source>
</reference>
<keyword evidence="3" id="KW-1185">Reference proteome</keyword>
<keyword evidence="1" id="KW-0812">Transmembrane</keyword>
<evidence type="ECO:0000313" key="2">
    <source>
        <dbReference type="EMBL" id="GAA1938396.1"/>
    </source>
</evidence>
<keyword evidence="1" id="KW-0472">Membrane</keyword>
<gene>
    <name evidence="2" type="ORF">GCM10009775_33150</name>
</gene>
<dbReference type="InterPro" id="IPR025443">
    <property type="entry name" value="DUF4307"/>
</dbReference>
<evidence type="ECO:0008006" key="4">
    <source>
        <dbReference type="Google" id="ProtNLM"/>
    </source>
</evidence>
<protein>
    <recommendedName>
        <fullName evidence="4">Transcriptional regulator</fullName>
    </recommendedName>
</protein>
<sequence length="131" mass="14116">MTTQQELAERYGRRPRPHRRRAFWIAVALVAVTSIAGLAGLTISNSMDEVGFDETGFDLIDERTVTVSFQLTPPTGASAACALQALDEDFGVVGWLVVEYPASEAVTRTLTETIPTVAEATTGTVHSCWAT</sequence>
<evidence type="ECO:0000256" key="1">
    <source>
        <dbReference type="SAM" id="Phobius"/>
    </source>
</evidence>